<evidence type="ECO:0000313" key="3">
    <source>
        <dbReference type="Proteomes" id="UP001146439"/>
    </source>
</evidence>
<sequence length="239" mass="24747">MKRQVTVATLIASSTVMLGSCVADIGTRSASEETTKVENAGGISSTEGAGGADGDPGDDADDNQGESALAAGEKDAEGAGQPGEAGATGLEESSGVLPPLGEFDPADPSFELFDPCTELPKKHLQAAGLGEQIEDSERKSGFSFCAFENLEGSTGSVIGLTSSRQAFKSSTKQSSSLSDGGGRRMPVVQIESEMFGDMFCTVGVSTSRGILKVSHSGDQFEDDYQTKCSKAEEILNNFY</sequence>
<dbReference type="Pfam" id="PF12079">
    <property type="entry name" value="DUF3558"/>
    <property type="match status" value="1"/>
</dbReference>
<feature type="region of interest" description="Disordered" evidence="1">
    <location>
        <begin position="27"/>
        <end position="114"/>
    </location>
</feature>
<reference evidence="2" key="1">
    <citation type="submission" date="2022-02" db="EMBL/GenBank/DDBJ databases">
        <title>Corynebacterium sp. from urogenital microbiome.</title>
        <authorList>
            <person name="Cappelli E.A."/>
            <person name="Ribeiro T.G."/>
            <person name="Peixe L."/>
        </authorList>
    </citation>
    <scope>NUCLEOTIDE SEQUENCE</scope>
    <source>
        <strain evidence="2">C21Ua_68</strain>
    </source>
</reference>
<dbReference type="AlphaFoldDB" id="A0A9X3RLG9"/>
<dbReference type="RefSeq" id="WP_269966429.1">
    <property type="nucleotide sequence ID" value="NZ_JAKMUZ010000012.1"/>
</dbReference>
<comment type="caution">
    <text evidence="2">The sequence shown here is derived from an EMBL/GenBank/DDBJ whole genome shotgun (WGS) entry which is preliminary data.</text>
</comment>
<feature type="compositionally biased region" description="Low complexity" evidence="1">
    <location>
        <begin position="78"/>
        <end position="89"/>
    </location>
</feature>
<dbReference type="InterPro" id="IPR024520">
    <property type="entry name" value="DUF3558"/>
</dbReference>
<feature type="compositionally biased region" description="Acidic residues" evidence="1">
    <location>
        <begin position="55"/>
        <end position="64"/>
    </location>
</feature>
<evidence type="ECO:0000313" key="2">
    <source>
        <dbReference type="EMBL" id="MCZ9296389.1"/>
    </source>
</evidence>
<gene>
    <name evidence="2" type="ORF">L8V22_07430</name>
</gene>
<evidence type="ECO:0000256" key="1">
    <source>
        <dbReference type="SAM" id="MobiDB-lite"/>
    </source>
</evidence>
<name>A0A9X3RLG9_9CORY</name>
<organism evidence="2 3">
    <name type="scientific">Corynebacterium yonathiae</name>
    <dbReference type="NCBI Taxonomy" id="2913504"/>
    <lineage>
        <taxon>Bacteria</taxon>
        <taxon>Bacillati</taxon>
        <taxon>Actinomycetota</taxon>
        <taxon>Actinomycetes</taxon>
        <taxon>Mycobacteriales</taxon>
        <taxon>Corynebacteriaceae</taxon>
        <taxon>Corynebacterium</taxon>
    </lineage>
</organism>
<accession>A0A9X3RLG9</accession>
<proteinExistence type="predicted"/>
<dbReference type="Proteomes" id="UP001146439">
    <property type="component" value="Unassembled WGS sequence"/>
</dbReference>
<dbReference type="EMBL" id="JAKMUZ010000012">
    <property type="protein sequence ID" value="MCZ9296389.1"/>
    <property type="molecule type" value="Genomic_DNA"/>
</dbReference>
<dbReference type="PROSITE" id="PS51257">
    <property type="entry name" value="PROKAR_LIPOPROTEIN"/>
    <property type="match status" value="1"/>
</dbReference>
<protein>
    <submittedName>
        <fullName evidence="2">DUF3558 domain-containing protein</fullName>
    </submittedName>
</protein>